<evidence type="ECO:0000313" key="1">
    <source>
        <dbReference type="EMBL" id="PZX10321.1"/>
    </source>
</evidence>
<evidence type="ECO:0000313" key="2">
    <source>
        <dbReference type="Proteomes" id="UP000249239"/>
    </source>
</evidence>
<comment type="caution">
    <text evidence="1">The sequence shown here is derived from an EMBL/GenBank/DDBJ whole genome shotgun (WGS) entry which is preliminary data.</text>
</comment>
<name>A0A2W7MS77_9BACT</name>
<gene>
    <name evidence="1" type="ORF">LX69_03407</name>
</gene>
<dbReference type="AlphaFoldDB" id="A0A2W7MS77"/>
<sequence>MELIKQHIFPQLTSFTNETLISIDHIFSEIKNDSKTEFTQVICYLEHVLNISLLSANSGLSSLHIHIENEFDDSQKLLLAEFLSIKLFQYYYSIDNQINEFNLSLANFISQIEFKINSLEKKCPDGASGKNGGNRIWKNWVKEKKENRILLQFYKALNTNSSLKPKSIFNVQKNFCRSLSQKFEFRPYTKSIDKNRESYNLVNATRTLNEIDEINNQIIDELDSIILFDCERKRIMTNFSFEEIAKWNTDYDTKFTKYLIITFGKESSSINHTRNKLELIRERFKIPTNTTYTITKSEIDFLLKRKESAPLSIEFVGYESSSFWDTFVLETSIRELYELRSIKLMNIYSICYTDEIKNYIICDLFSEKESSELISSTTKLAILELREDDIDILKESLSNTLDVIINSGIKSKVSDSLSNNPAIVIDDTILRNQNLFSKIRICLGLKNTTKFKTWSDLINSDLKDLAILSYRDQGRYPNYYSPSLLELDLDSECMARAILPSFLFKQYYDWSKYNLYKEYHKLLTHPIREQHFEWDKLKNNILELKPEQKLNIDWNLENEYSNSDRRESYKIKLKGQRVRTAYGSDLFIISEDAKTVYKVVKIDYLLSLDNEDNKVFIQNLDEIQQNINIYDKIVDKKQQEAELEIIRKQFNLGDETAGRLWKVLLKKLAETKGEDQLYTELKKHFESKGIKIVSQFHFKNSWINPQSESIAPLSKSVFIELCEYLKIPKIYFVIIQRIRNASKQSSRQSTRQMNQLLKDLFNDCCFDTDRNPNEIINNRLDYYKANHPLDDLGIDENHLATNLVALVELIQPELKLVELETIEKTSNE</sequence>
<organism evidence="1 2">
    <name type="scientific">Breznakibacter xylanolyticus</name>
    <dbReference type="NCBI Taxonomy" id="990"/>
    <lineage>
        <taxon>Bacteria</taxon>
        <taxon>Pseudomonadati</taxon>
        <taxon>Bacteroidota</taxon>
        <taxon>Bacteroidia</taxon>
        <taxon>Marinilabiliales</taxon>
        <taxon>Marinilabiliaceae</taxon>
        <taxon>Breznakibacter</taxon>
    </lineage>
</organism>
<keyword evidence="2" id="KW-1185">Reference proteome</keyword>
<protein>
    <submittedName>
        <fullName evidence="1">Uncharacterized protein</fullName>
    </submittedName>
</protein>
<accession>A0A2W7MS77</accession>
<dbReference type="Proteomes" id="UP000249239">
    <property type="component" value="Unassembled WGS sequence"/>
</dbReference>
<reference evidence="1 2" key="1">
    <citation type="submission" date="2018-06" db="EMBL/GenBank/DDBJ databases">
        <title>Genomic Encyclopedia of Archaeal and Bacterial Type Strains, Phase II (KMG-II): from individual species to whole genera.</title>
        <authorList>
            <person name="Goeker M."/>
        </authorList>
    </citation>
    <scope>NUCLEOTIDE SEQUENCE [LARGE SCALE GENOMIC DNA]</scope>
    <source>
        <strain evidence="1 2">DSM 6779</strain>
    </source>
</reference>
<dbReference type="EMBL" id="QKZK01000055">
    <property type="protein sequence ID" value="PZX10321.1"/>
    <property type="molecule type" value="Genomic_DNA"/>
</dbReference>
<dbReference type="RefSeq" id="WP_111447175.1">
    <property type="nucleotide sequence ID" value="NZ_QKZK01000055.1"/>
</dbReference>
<proteinExistence type="predicted"/>
<dbReference type="OrthoDB" id="1489840at2"/>